<keyword evidence="8 12" id="KW-0472">Membrane</keyword>
<evidence type="ECO:0000256" key="1">
    <source>
        <dbReference type="ARBA" id="ARBA00004141"/>
    </source>
</evidence>
<gene>
    <name evidence="13" type="ORF">SAMN05880501_11372</name>
</gene>
<dbReference type="InterPro" id="IPR012187">
    <property type="entry name" value="Disulphide_bond_form_BdbC"/>
</dbReference>
<keyword evidence="11" id="KW-0676">Redox-active center</keyword>
<dbReference type="InterPro" id="IPR003752">
    <property type="entry name" value="DiS_bond_form_DsbB/BdbC"/>
</dbReference>
<dbReference type="NCBIfam" id="NF002849">
    <property type="entry name" value="PRK03113.1"/>
    <property type="match status" value="1"/>
</dbReference>
<dbReference type="GO" id="GO:0015035">
    <property type="term" value="F:protein-disulfide reductase activity"/>
    <property type="evidence" value="ECO:0007669"/>
    <property type="project" value="InterPro"/>
</dbReference>
<dbReference type="PANTHER" id="PTHR43469:SF1">
    <property type="entry name" value="SPBETA PROPHAGE-DERIVED DISULFIDE BOND FORMATION PROTEIN B"/>
    <property type="match status" value="1"/>
</dbReference>
<organism evidence="13 14">
    <name type="scientific">Ureibacillus xyleni</name>
    <dbReference type="NCBI Taxonomy" id="614648"/>
    <lineage>
        <taxon>Bacteria</taxon>
        <taxon>Bacillati</taxon>
        <taxon>Bacillota</taxon>
        <taxon>Bacilli</taxon>
        <taxon>Bacillales</taxon>
        <taxon>Caryophanaceae</taxon>
        <taxon>Ureibacillus</taxon>
    </lineage>
</organism>
<dbReference type="Proteomes" id="UP000219636">
    <property type="component" value="Unassembled WGS sequence"/>
</dbReference>
<dbReference type="OrthoDB" id="158402at2"/>
<dbReference type="Gene3D" id="1.20.1550.10">
    <property type="entry name" value="DsbB-like"/>
    <property type="match status" value="1"/>
</dbReference>
<dbReference type="GO" id="GO:0006457">
    <property type="term" value="P:protein folding"/>
    <property type="evidence" value="ECO:0007669"/>
    <property type="project" value="InterPro"/>
</dbReference>
<keyword evidence="6 12" id="KW-1133">Transmembrane helix</keyword>
<evidence type="ECO:0000256" key="7">
    <source>
        <dbReference type="ARBA" id="ARBA00023002"/>
    </source>
</evidence>
<keyword evidence="4 12" id="KW-0812">Transmembrane</keyword>
<keyword evidence="10" id="KW-0143">Chaperone</keyword>
<evidence type="ECO:0000256" key="5">
    <source>
        <dbReference type="ARBA" id="ARBA00022982"/>
    </source>
</evidence>
<proteinExistence type="inferred from homology"/>
<dbReference type="HAMAP" id="MF_00287">
    <property type="entry name" value="BdbC"/>
    <property type="match status" value="1"/>
</dbReference>
<feature type="transmembrane region" description="Helical" evidence="12">
    <location>
        <begin position="118"/>
        <end position="143"/>
    </location>
</feature>
<sequence>MGETRTQRTQSDKKVWILYFAWFVSLVATSGSLYFSEIKGFIPCDLCWIQRIFMYPLVLILGIGTFQSDLSVKKFVLPLSVIGGVISFFHYLEQKVPGFGGIKPCVSGVPCSAQYINWFGFITIPFLALVAFTLISICMFLLFKKSK</sequence>
<dbReference type="GO" id="GO:0016020">
    <property type="term" value="C:membrane"/>
    <property type="evidence" value="ECO:0007669"/>
    <property type="project" value="UniProtKB-SubCell"/>
</dbReference>
<feature type="transmembrane region" description="Helical" evidence="12">
    <location>
        <begin position="15"/>
        <end position="36"/>
    </location>
</feature>
<evidence type="ECO:0000313" key="13">
    <source>
        <dbReference type="EMBL" id="SOC21840.1"/>
    </source>
</evidence>
<keyword evidence="7" id="KW-0560">Oxidoreductase</keyword>
<reference evidence="14" key="1">
    <citation type="submission" date="2017-08" db="EMBL/GenBank/DDBJ databases">
        <authorList>
            <person name="Varghese N."/>
            <person name="Submissions S."/>
        </authorList>
    </citation>
    <scope>NUCLEOTIDE SEQUENCE [LARGE SCALE GENOMIC DNA]</scope>
    <source>
        <strain evidence="14">JC22</strain>
    </source>
</reference>
<protein>
    <submittedName>
        <fullName evidence="13">Disulfide bond formation protein DsbB</fullName>
    </submittedName>
</protein>
<dbReference type="InterPro" id="IPR023380">
    <property type="entry name" value="DsbB-like_sf"/>
</dbReference>
<evidence type="ECO:0000256" key="11">
    <source>
        <dbReference type="ARBA" id="ARBA00023284"/>
    </source>
</evidence>
<name>A0A285TM49_9BACL</name>
<evidence type="ECO:0000256" key="2">
    <source>
        <dbReference type="ARBA" id="ARBA00007602"/>
    </source>
</evidence>
<evidence type="ECO:0000256" key="9">
    <source>
        <dbReference type="ARBA" id="ARBA00023157"/>
    </source>
</evidence>
<dbReference type="Pfam" id="PF02600">
    <property type="entry name" value="DsbB"/>
    <property type="match status" value="1"/>
</dbReference>
<keyword evidence="14" id="KW-1185">Reference proteome</keyword>
<comment type="similarity">
    <text evidence="2">Belongs to the DsbB family. BdbC subfamily.</text>
</comment>
<feature type="transmembrane region" description="Helical" evidence="12">
    <location>
        <begin position="75"/>
        <end position="92"/>
    </location>
</feature>
<keyword evidence="5" id="KW-0249">Electron transport</keyword>
<evidence type="ECO:0000256" key="8">
    <source>
        <dbReference type="ARBA" id="ARBA00023136"/>
    </source>
</evidence>
<keyword evidence="3" id="KW-0813">Transport</keyword>
<dbReference type="EMBL" id="OBMQ01000013">
    <property type="protein sequence ID" value="SOC21840.1"/>
    <property type="molecule type" value="Genomic_DNA"/>
</dbReference>
<evidence type="ECO:0000256" key="10">
    <source>
        <dbReference type="ARBA" id="ARBA00023186"/>
    </source>
</evidence>
<feature type="transmembrane region" description="Helical" evidence="12">
    <location>
        <begin position="48"/>
        <end position="66"/>
    </location>
</feature>
<dbReference type="RefSeq" id="WP_097074689.1">
    <property type="nucleotide sequence ID" value="NZ_OBMQ01000013.1"/>
</dbReference>
<dbReference type="SUPFAM" id="SSF158442">
    <property type="entry name" value="DsbB-like"/>
    <property type="match status" value="1"/>
</dbReference>
<evidence type="ECO:0000313" key="14">
    <source>
        <dbReference type="Proteomes" id="UP000219636"/>
    </source>
</evidence>
<dbReference type="AlphaFoldDB" id="A0A285TM49"/>
<evidence type="ECO:0000256" key="6">
    <source>
        <dbReference type="ARBA" id="ARBA00022989"/>
    </source>
</evidence>
<evidence type="ECO:0000256" key="3">
    <source>
        <dbReference type="ARBA" id="ARBA00022448"/>
    </source>
</evidence>
<accession>A0A285TM49</accession>
<evidence type="ECO:0000256" key="4">
    <source>
        <dbReference type="ARBA" id="ARBA00022692"/>
    </source>
</evidence>
<evidence type="ECO:0000256" key="12">
    <source>
        <dbReference type="SAM" id="Phobius"/>
    </source>
</evidence>
<comment type="subcellular location">
    <subcellularLocation>
        <location evidence="1">Membrane</location>
        <topology evidence="1">Multi-pass membrane protein</topology>
    </subcellularLocation>
</comment>
<keyword evidence="9" id="KW-1015">Disulfide bond</keyword>
<dbReference type="PANTHER" id="PTHR43469">
    <property type="entry name" value="DISULFIDE FORMATION PROTEIN-RELATED"/>
    <property type="match status" value="1"/>
</dbReference>
<dbReference type="PIRSF" id="PIRSF036659">
    <property type="entry name" value="BdbC"/>
    <property type="match status" value="1"/>
</dbReference>